<name>A0ABU6GJ23_9BACL</name>
<dbReference type="Proteomes" id="UP001344632">
    <property type="component" value="Unassembled WGS sequence"/>
</dbReference>
<reference evidence="1 2" key="1">
    <citation type="submission" date="2023-03" db="EMBL/GenBank/DDBJ databases">
        <title>Bacillus Genome Sequencing.</title>
        <authorList>
            <person name="Dunlap C."/>
        </authorList>
    </citation>
    <scope>NUCLEOTIDE SEQUENCE [LARGE SCALE GENOMIC DNA]</scope>
    <source>
        <strain evidence="1 2">BD-525</strain>
    </source>
</reference>
<protein>
    <submittedName>
        <fullName evidence="1">Uncharacterized protein</fullName>
    </submittedName>
</protein>
<comment type="caution">
    <text evidence="1">The sequence shown here is derived from an EMBL/GenBank/DDBJ whole genome shotgun (WGS) entry which is preliminary data.</text>
</comment>
<dbReference type="EMBL" id="JARLKZ010000005">
    <property type="protein sequence ID" value="MEC0239443.1"/>
    <property type="molecule type" value="Genomic_DNA"/>
</dbReference>
<keyword evidence="2" id="KW-1185">Reference proteome</keyword>
<gene>
    <name evidence="1" type="ORF">P4H66_06185</name>
</gene>
<sequence>MRAGTRKTYLKEGKFYCLGKMTFEKIAKQVNEVRKLLGKDEVSIDNSFQIVKVYKYTNTIQLSHPASNHRIVVRCQSILQ</sequence>
<evidence type="ECO:0000313" key="1">
    <source>
        <dbReference type="EMBL" id="MEC0239443.1"/>
    </source>
</evidence>
<evidence type="ECO:0000313" key="2">
    <source>
        <dbReference type="Proteomes" id="UP001344632"/>
    </source>
</evidence>
<organism evidence="1 2">
    <name type="scientific">Paenibacillus dokdonensis</name>
    <dbReference type="NCBI Taxonomy" id="2567944"/>
    <lineage>
        <taxon>Bacteria</taxon>
        <taxon>Bacillati</taxon>
        <taxon>Bacillota</taxon>
        <taxon>Bacilli</taxon>
        <taxon>Bacillales</taxon>
        <taxon>Paenibacillaceae</taxon>
        <taxon>Paenibacillus</taxon>
    </lineage>
</organism>
<accession>A0ABU6GJ23</accession>
<dbReference type="RefSeq" id="WP_326086594.1">
    <property type="nucleotide sequence ID" value="NZ_JARLKZ010000005.1"/>
</dbReference>
<proteinExistence type="predicted"/>